<sequence length="50" mass="5700">MVYSGRWSLHLMTLQRPRADDDYDRLSSGSLEETSDSKMQLDGPSIKVVK</sequence>
<evidence type="ECO:0000256" key="1">
    <source>
        <dbReference type="SAM" id="MobiDB-lite"/>
    </source>
</evidence>
<feature type="region of interest" description="Disordered" evidence="1">
    <location>
        <begin position="20"/>
        <end position="50"/>
    </location>
</feature>
<organism evidence="2 3">
    <name type="scientific">Plasmopara halstedii</name>
    <name type="common">Downy mildew of sunflower</name>
    <dbReference type="NCBI Taxonomy" id="4781"/>
    <lineage>
        <taxon>Eukaryota</taxon>
        <taxon>Sar</taxon>
        <taxon>Stramenopiles</taxon>
        <taxon>Oomycota</taxon>
        <taxon>Peronosporomycetes</taxon>
        <taxon>Peronosporales</taxon>
        <taxon>Peronosporaceae</taxon>
        <taxon>Plasmopara</taxon>
    </lineage>
</organism>
<dbReference type="RefSeq" id="XP_024575514.1">
    <property type="nucleotide sequence ID" value="XM_024724660.1"/>
</dbReference>
<dbReference type="EMBL" id="CCYD01000349">
    <property type="protein sequence ID" value="CEG39145.1"/>
    <property type="molecule type" value="Genomic_DNA"/>
</dbReference>
<dbReference type="Proteomes" id="UP000054928">
    <property type="component" value="Unassembled WGS sequence"/>
</dbReference>
<proteinExistence type="predicted"/>
<evidence type="ECO:0000313" key="3">
    <source>
        <dbReference type="Proteomes" id="UP000054928"/>
    </source>
</evidence>
<name>A0A0P1AEH3_PLAHL</name>
<evidence type="ECO:0000313" key="2">
    <source>
        <dbReference type="EMBL" id="CEG39145.1"/>
    </source>
</evidence>
<accession>A0A0P1AEH3</accession>
<dbReference type="AlphaFoldDB" id="A0A0P1AEH3"/>
<reference evidence="3" key="1">
    <citation type="submission" date="2014-09" db="EMBL/GenBank/DDBJ databases">
        <authorList>
            <person name="Sharma Rahul"/>
            <person name="Thines Marco"/>
        </authorList>
    </citation>
    <scope>NUCLEOTIDE SEQUENCE [LARGE SCALE GENOMIC DNA]</scope>
</reference>
<dbReference type="GeneID" id="36404256"/>
<keyword evidence="3" id="KW-1185">Reference proteome</keyword>
<protein>
    <submittedName>
        <fullName evidence="2">Uncharacterized protein</fullName>
    </submittedName>
</protein>